<dbReference type="PANTHER" id="PTHR15032">
    <property type="entry name" value="N-ACYL-PHOSPHATIDYLETHANOLAMINE-HYDROLYZING PHOSPHOLIPASE D"/>
    <property type="match status" value="1"/>
</dbReference>
<comment type="caution">
    <text evidence="2">The sequence shown here is derived from an EMBL/GenBank/DDBJ whole genome shotgun (WGS) entry which is preliminary data.</text>
</comment>
<dbReference type="EMBL" id="SMLW01000672">
    <property type="protein sequence ID" value="MTI28763.1"/>
    <property type="molecule type" value="Genomic_DNA"/>
</dbReference>
<evidence type="ECO:0000313" key="2">
    <source>
        <dbReference type="EMBL" id="MTI28763.1"/>
    </source>
</evidence>
<evidence type="ECO:0000259" key="1">
    <source>
        <dbReference type="Pfam" id="PF12706"/>
    </source>
</evidence>
<sequence length="344" mass="38977">MLWILVAVLVFILIIISVGSYLSAPRYKGPATDNFDGKKFKNPSGASAQGLKRVLQWLIQREQGPWKKITDIKYGQKPPETTHSVRVTFINHSSFLIQVDGFNILTDPVYSERVSPFSWAGPLRMRPPGIRFEDLPNIDYVLISHNHYDHLDKDTVCRIMRVHQPIFVVPLGVDKFMQTLGIQKVISLDWWQELPLNQAMKVASVPAQHFSGRGMLDRDCTLWCGYVIKRPEGNIYFAGDTGYDQSIFKEIGESMKPVKLSLIPIGAYKPVWFMSPVHISPRQAVQVHLDVNSEQSVATHFGTFPLGDDGQQEPVEELLHALAEQGLLNDKFWILNEGEGRVLK</sequence>
<dbReference type="Gene3D" id="3.60.15.10">
    <property type="entry name" value="Ribonuclease Z/Hydroxyacylglutathione hydrolase-like"/>
    <property type="match status" value="1"/>
</dbReference>
<dbReference type="InterPro" id="IPR036866">
    <property type="entry name" value="RibonucZ/Hydroxyglut_hydro"/>
</dbReference>
<dbReference type="RefSeq" id="WP_155176606.1">
    <property type="nucleotide sequence ID" value="NZ_BAAAFL010000012.1"/>
</dbReference>
<proteinExistence type="predicted"/>
<accession>A0ABW9RX16</accession>
<keyword evidence="3" id="KW-1185">Reference proteome</keyword>
<feature type="domain" description="Metallo-beta-lactamase" evidence="1">
    <location>
        <begin position="103"/>
        <end position="301"/>
    </location>
</feature>
<dbReference type="SUPFAM" id="SSF56281">
    <property type="entry name" value="Metallo-hydrolase/oxidoreductase"/>
    <property type="match status" value="1"/>
</dbReference>
<dbReference type="Proteomes" id="UP000798808">
    <property type="component" value="Unassembled WGS sequence"/>
</dbReference>
<reference evidence="2 3" key="1">
    <citation type="submission" date="2019-02" db="EMBL/GenBank/DDBJ databases">
        <authorList>
            <person name="Goldberg S.R."/>
            <person name="Haltli B.A."/>
            <person name="Correa H."/>
            <person name="Russell K.G."/>
        </authorList>
    </citation>
    <scope>NUCLEOTIDE SEQUENCE [LARGE SCALE GENOMIC DNA]</scope>
    <source>
        <strain evidence="2 3">JCM 16186</strain>
    </source>
</reference>
<dbReference type="Pfam" id="PF12706">
    <property type="entry name" value="Lactamase_B_2"/>
    <property type="match status" value="1"/>
</dbReference>
<evidence type="ECO:0000313" key="3">
    <source>
        <dbReference type="Proteomes" id="UP000798808"/>
    </source>
</evidence>
<name>A0ABW9RX16_9BACT</name>
<organism evidence="2 3">
    <name type="scientific">Fulvivirga kasyanovii</name>
    <dbReference type="NCBI Taxonomy" id="396812"/>
    <lineage>
        <taxon>Bacteria</taxon>
        <taxon>Pseudomonadati</taxon>
        <taxon>Bacteroidota</taxon>
        <taxon>Cytophagia</taxon>
        <taxon>Cytophagales</taxon>
        <taxon>Fulvivirgaceae</taxon>
        <taxon>Fulvivirga</taxon>
    </lineage>
</organism>
<dbReference type="InterPro" id="IPR001279">
    <property type="entry name" value="Metallo-B-lactamas"/>
</dbReference>
<gene>
    <name evidence="2" type="ORF">E1163_27640</name>
</gene>
<dbReference type="PANTHER" id="PTHR15032:SF4">
    <property type="entry name" value="N-ACYL-PHOSPHATIDYLETHANOLAMINE-HYDROLYZING PHOSPHOLIPASE D"/>
    <property type="match status" value="1"/>
</dbReference>
<protein>
    <submittedName>
        <fullName evidence="2">MBL fold metallo-hydrolase</fullName>
    </submittedName>
</protein>